<proteinExistence type="predicted"/>
<dbReference type="Gene3D" id="1.10.287.110">
    <property type="entry name" value="DnaJ domain"/>
    <property type="match status" value="1"/>
</dbReference>
<dbReference type="SMART" id="SM00271">
    <property type="entry name" value="DnaJ"/>
    <property type="match status" value="1"/>
</dbReference>
<name>A0ABR0JXU5_9EURO</name>
<dbReference type="PANTHER" id="PTHR45090">
    <property type="entry name" value="CHAPERONE PROTEIN DNAJ 20 CHLOROPLASTIC"/>
    <property type="match status" value="1"/>
</dbReference>
<dbReference type="EMBL" id="JAVRRG010000237">
    <property type="protein sequence ID" value="KAK5075881.1"/>
    <property type="molecule type" value="Genomic_DNA"/>
</dbReference>
<reference evidence="2 3" key="1">
    <citation type="submission" date="2023-08" db="EMBL/GenBank/DDBJ databases">
        <title>Black Yeasts Isolated from many extreme environments.</title>
        <authorList>
            <person name="Coleine C."/>
            <person name="Stajich J.E."/>
            <person name="Selbmann L."/>
        </authorList>
    </citation>
    <scope>NUCLEOTIDE SEQUENCE [LARGE SCALE GENOMIC DNA]</scope>
    <source>
        <strain evidence="2 3">CCFEE 5885</strain>
    </source>
</reference>
<dbReference type="InterPro" id="IPR036869">
    <property type="entry name" value="J_dom_sf"/>
</dbReference>
<protein>
    <recommendedName>
        <fullName evidence="1">J domain-containing protein</fullName>
    </recommendedName>
</protein>
<evidence type="ECO:0000313" key="2">
    <source>
        <dbReference type="EMBL" id="KAK5075881.1"/>
    </source>
</evidence>
<dbReference type="InterPro" id="IPR053232">
    <property type="entry name" value="DnaJ_C/III_chloroplastic"/>
</dbReference>
<keyword evidence="3" id="KW-1185">Reference proteome</keyword>
<gene>
    <name evidence="2" type="ORF">LTR24_009797</name>
</gene>
<organism evidence="2 3">
    <name type="scientific">Lithohypha guttulata</name>
    <dbReference type="NCBI Taxonomy" id="1690604"/>
    <lineage>
        <taxon>Eukaryota</taxon>
        <taxon>Fungi</taxon>
        <taxon>Dikarya</taxon>
        <taxon>Ascomycota</taxon>
        <taxon>Pezizomycotina</taxon>
        <taxon>Eurotiomycetes</taxon>
        <taxon>Chaetothyriomycetidae</taxon>
        <taxon>Chaetothyriales</taxon>
        <taxon>Trichomeriaceae</taxon>
        <taxon>Lithohypha</taxon>
    </lineage>
</organism>
<evidence type="ECO:0000259" key="1">
    <source>
        <dbReference type="PROSITE" id="PS50076"/>
    </source>
</evidence>
<dbReference type="Pfam" id="PF00226">
    <property type="entry name" value="DnaJ"/>
    <property type="match status" value="1"/>
</dbReference>
<accession>A0ABR0JXU5</accession>
<dbReference type="PROSITE" id="PS50076">
    <property type="entry name" value="DNAJ_2"/>
    <property type="match status" value="1"/>
</dbReference>
<evidence type="ECO:0000313" key="3">
    <source>
        <dbReference type="Proteomes" id="UP001345013"/>
    </source>
</evidence>
<dbReference type="CDD" id="cd06257">
    <property type="entry name" value="DnaJ"/>
    <property type="match status" value="1"/>
</dbReference>
<dbReference type="Proteomes" id="UP001345013">
    <property type="component" value="Unassembled WGS sequence"/>
</dbReference>
<feature type="domain" description="J" evidence="1">
    <location>
        <begin position="81"/>
        <end position="153"/>
    </location>
</feature>
<dbReference type="PANTHER" id="PTHR45090:SF8">
    <property type="entry name" value="J DOMAIN-CONTAINING PROTEIN"/>
    <property type="match status" value="1"/>
</dbReference>
<comment type="caution">
    <text evidence="2">The sequence shown here is derived from an EMBL/GenBank/DDBJ whole genome shotgun (WGS) entry which is preliminary data.</text>
</comment>
<dbReference type="SUPFAM" id="SSF46565">
    <property type="entry name" value="Chaperone J-domain"/>
    <property type="match status" value="1"/>
</dbReference>
<dbReference type="InterPro" id="IPR001623">
    <property type="entry name" value="DnaJ_domain"/>
</dbReference>
<sequence length="416" mass="46041">MADSAIVPLLSYLGWSFLPNLGTQVLQNIYYRITISAGVAHPQPGTSIYARDHRRIRVLVLSLYLLYTLAQSLYDVKIAGDFYTLLSVDPHHTTEKEIKTRLRRLAARFHPDKVSQSADGTTNDEQSRMFLQLRLAGETLTNPSHRYAYTHFGPGILTHLPKPEENTTTTAKQLSLQTAQLVTLALKQKLPSYISTLVFIFVLNTFFLPGKQGGKFWRYLVISGSFVLECYLLTRDVPALPGALDIVVTWLRTYTKLGDLLPPHLLPFQLLDVSGRLALSLNIFISQISVLFPAASGALPPGGEGSMQMRGWVQQLNSNLANLAGVSNRIDQEAGGLLQLQFAPYKGQPAQVRELRRGMKEGMVMGSVRSHPEVREAVRRVVERRKAAIRGGDGGSAARGDGADVVDLLNSDEQFM</sequence>